<evidence type="ECO:0000313" key="3">
    <source>
        <dbReference type="Proteomes" id="UP000269041"/>
    </source>
</evidence>
<organism evidence="2 3">
    <name type="scientific">Vibrio pectenicida</name>
    <dbReference type="NCBI Taxonomy" id="62763"/>
    <lineage>
        <taxon>Bacteria</taxon>
        <taxon>Pseudomonadati</taxon>
        <taxon>Pseudomonadota</taxon>
        <taxon>Gammaproteobacteria</taxon>
        <taxon>Vibrionales</taxon>
        <taxon>Vibrionaceae</taxon>
        <taxon>Vibrio</taxon>
    </lineage>
</organism>
<reference evidence="2 3" key="1">
    <citation type="submission" date="2018-12" db="EMBL/GenBank/DDBJ databases">
        <title>Genomic taxonomy of the Vibrionaceae family.</title>
        <authorList>
            <person name="Gomez-Gil B."/>
            <person name="Enciso-Ibarra K."/>
        </authorList>
    </citation>
    <scope>NUCLEOTIDE SEQUENCE [LARGE SCALE GENOMIC DNA]</scope>
    <source>
        <strain evidence="2 3">CAIM 594</strain>
    </source>
</reference>
<evidence type="ECO:0008006" key="4">
    <source>
        <dbReference type="Google" id="ProtNLM"/>
    </source>
</evidence>
<dbReference type="PANTHER" id="PTHR35271">
    <property type="entry name" value="ABC TRANSPORTER, SUBSTRATE-BINDING LIPOPROTEIN-RELATED"/>
    <property type="match status" value="1"/>
</dbReference>
<dbReference type="Proteomes" id="UP000269041">
    <property type="component" value="Unassembled WGS sequence"/>
</dbReference>
<name>A0A427U3H6_9VIBR</name>
<gene>
    <name evidence="2" type="ORF">EJA03_10210</name>
</gene>
<evidence type="ECO:0000256" key="1">
    <source>
        <dbReference type="SAM" id="SignalP"/>
    </source>
</evidence>
<keyword evidence="1" id="KW-0732">Signal</keyword>
<comment type="caution">
    <text evidence="2">The sequence shown here is derived from an EMBL/GenBank/DDBJ whole genome shotgun (WGS) entry which is preliminary data.</text>
</comment>
<feature type="signal peptide" evidence="1">
    <location>
        <begin position="1"/>
        <end position="17"/>
    </location>
</feature>
<sequence>MRALMFCLLLFVSSVSAEKVLLIESYHAEYPWDVSYIKGIKDAMSSSAELHSFQMDTKRVPVEQFEAKANEAFEYYQQIKPSIVVLGDDNALKYMLPKLYQEPISIVFLGINSNPRSLLKKYKGQAKVTGVLELPLFVKNIRDLSQMLPKKKHKFRVMFDSGVTSQEAAKHIKKQYQLIEKNLKVEADILLIGTQEEWQEKVTSAKDDGVSVIIVGLYHTLVDKGGNSVPASEVLSWTNENSQTPLFAFWDFAVGEGKASGGVVLFGESQGKQAAGLVNEILAGKEANKIPIAIGEQGRAIYSEKELRRWGLTPPAHWSVMN</sequence>
<keyword evidence="3" id="KW-1185">Reference proteome</keyword>
<dbReference type="Pfam" id="PF04392">
    <property type="entry name" value="ABC_sub_bind"/>
    <property type="match status" value="1"/>
</dbReference>
<dbReference type="EMBL" id="RSFA01000040">
    <property type="protein sequence ID" value="RSD31165.1"/>
    <property type="molecule type" value="Genomic_DNA"/>
</dbReference>
<dbReference type="PANTHER" id="PTHR35271:SF1">
    <property type="entry name" value="ABC TRANSPORTER, SUBSTRATE-BINDING LIPOPROTEIN"/>
    <property type="match status" value="1"/>
</dbReference>
<evidence type="ECO:0000313" key="2">
    <source>
        <dbReference type="EMBL" id="RSD31165.1"/>
    </source>
</evidence>
<accession>A0A427U3H6</accession>
<feature type="chain" id="PRO_5019310604" description="Sugar ABC transporter ATPase" evidence="1">
    <location>
        <begin position="18"/>
        <end position="322"/>
    </location>
</feature>
<proteinExistence type="predicted"/>
<dbReference type="Gene3D" id="3.40.50.2300">
    <property type="match status" value="2"/>
</dbReference>
<dbReference type="InterPro" id="IPR007487">
    <property type="entry name" value="ABC_transpt-TYRBP-like"/>
</dbReference>
<dbReference type="OrthoDB" id="1550623at2"/>
<dbReference type="RefSeq" id="WP_125321199.1">
    <property type="nucleotide sequence ID" value="NZ_AP024890.1"/>
</dbReference>
<dbReference type="AlphaFoldDB" id="A0A427U3H6"/>
<protein>
    <recommendedName>
        <fullName evidence="4">Sugar ABC transporter ATPase</fullName>
    </recommendedName>
</protein>